<organism evidence="1 2">
    <name type="scientific">Streptomyces silvensis</name>
    <dbReference type="NCBI Taxonomy" id="1765722"/>
    <lineage>
        <taxon>Bacteria</taxon>
        <taxon>Bacillati</taxon>
        <taxon>Actinomycetota</taxon>
        <taxon>Actinomycetes</taxon>
        <taxon>Kitasatosporales</taxon>
        <taxon>Streptomycetaceae</taxon>
        <taxon>Streptomyces</taxon>
    </lineage>
</organism>
<keyword evidence="2" id="KW-1185">Reference proteome</keyword>
<protein>
    <submittedName>
        <fullName evidence="1">Uncharacterized protein</fullName>
    </submittedName>
</protein>
<name>A0A0W7WW45_9ACTN</name>
<reference evidence="1 2" key="1">
    <citation type="submission" date="2015-12" db="EMBL/GenBank/DDBJ databases">
        <title>Draft genome sequence of Streptomyces silvensis ATCC 53525, a producer of novel hormone antagonists.</title>
        <authorList>
            <person name="Johnston C.W."/>
            <person name="Li Y."/>
            <person name="Magarvey N.A."/>
        </authorList>
    </citation>
    <scope>NUCLEOTIDE SEQUENCE [LARGE SCALE GENOMIC DNA]</scope>
    <source>
        <strain evidence="1 2">ATCC 53525</strain>
    </source>
</reference>
<accession>A0A0W7WW45</accession>
<comment type="caution">
    <text evidence="1">The sequence shown here is derived from an EMBL/GenBank/DDBJ whole genome shotgun (WGS) entry which is preliminary data.</text>
</comment>
<proteinExistence type="predicted"/>
<evidence type="ECO:0000313" key="2">
    <source>
        <dbReference type="Proteomes" id="UP000054804"/>
    </source>
</evidence>
<dbReference type="AlphaFoldDB" id="A0A0W7WW45"/>
<gene>
    <name evidence="1" type="ORF">AT728_35650</name>
</gene>
<evidence type="ECO:0000313" key="1">
    <source>
        <dbReference type="EMBL" id="KUF14822.1"/>
    </source>
</evidence>
<dbReference type="EMBL" id="LOCL01000052">
    <property type="protein sequence ID" value="KUF14822.1"/>
    <property type="molecule type" value="Genomic_DNA"/>
</dbReference>
<dbReference type="STRING" id="1765722.AT728_35650"/>
<sequence length="140" mass="15251">MTALFTKADASKGRGLYRSAIVAQLAEIARRIQDGVLLAEGPGVRGDRRSRHFGRVGQSRLRPVRHRPAVLVFVRHLRGLRGRAAGPRGGIVTRMSHQMVYLGHPQQAVGLLDIAGKKTTMPASRMLVAFPGRASARGPW</sequence>
<dbReference type="Proteomes" id="UP000054804">
    <property type="component" value="Unassembled WGS sequence"/>
</dbReference>